<evidence type="ECO:0008006" key="4">
    <source>
        <dbReference type="Google" id="ProtNLM"/>
    </source>
</evidence>
<proteinExistence type="predicted"/>
<dbReference type="RefSeq" id="WP_379843881.1">
    <property type="nucleotide sequence ID" value="NZ_JBHSMA010000002.1"/>
</dbReference>
<reference evidence="3" key="1">
    <citation type="journal article" date="2019" name="Int. J. Syst. Evol. Microbiol.">
        <title>The Global Catalogue of Microorganisms (GCM) 10K type strain sequencing project: providing services to taxonomists for standard genome sequencing and annotation.</title>
        <authorList>
            <consortium name="The Broad Institute Genomics Platform"/>
            <consortium name="The Broad Institute Genome Sequencing Center for Infectious Disease"/>
            <person name="Wu L."/>
            <person name="Ma J."/>
        </authorList>
    </citation>
    <scope>NUCLEOTIDE SEQUENCE [LARGE SCALE GENOMIC DNA]</scope>
    <source>
        <strain evidence="3">CCUG 55250</strain>
    </source>
</reference>
<name>A0ABW0IAB1_9BACT</name>
<comment type="caution">
    <text evidence="2">The sequence shown here is derived from an EMBL/GenBank/DDBJ whole genome shotgun (WGS) entry which is preliminary data.</text>
</comment>
<keyword evidence="1" id="KW-0732">Signal</keyword>
<dbReference type="EMBL" id="JBHSMA010000002">
    <property type="protein sequence ID" value="MFC5409628.1"/>
    <property type="molecule type" value="Genomic_DNA"/>
</dbReference>
<evidence type="ECO:0000313" key="2">
    <source>
        <dbReference type="EMBL" id="MFC5409628.1"/>
    </source>
</evidence>
<evidence type="ECO:0000256" key="1">
    <source>
        <dbReference type="SAM" id="SignalP"/>
    </source>
</evidence>
<gene>
    <name evidence="2" type="ORF">ACFPMF_09935</name>
</gene>
<feature type="chain" id="PRO_5045849831" description="DUF4907 domain-containing protein" evidence="1">
    <location>
        <begin position="35"/>
        <end position="128"/>
    </location>
</feature>
<dbReference type="Proteomes" id="UP001596106">
    <property type="component" value="Unassembled WGS sequence"/>
</dbReference>
<evidence type="ECO:0000313" key="3">
    <source>
        <dbReference type="Proteomes" id="UP001596106"/>
    </source>
</evidence>
<sequence length="128" mass="14330">MNRSGGTTMKIKTAFRRAVAATSLLLALTTATFGQGRLSRTNVPPHEGFWVVESQPKKNCTVYFYNDANQLIYQEVLTKKQLNIKRPATQESLNAVLKQALQQWSLGQKTGHEAVPANQQWLAAEFTH</sequence>
<feature type="signal peptide" evidence="1">
    <location>
        <begin position="1"/>
        <end position="34"/>
    </location>
</feature>
<keyword evidence="3" id="KW-1185">Reference proteome</keyword>
<organism evidence="2 3">
    <name type="scientific">Larkinella bovis</name>
    <dbReference type="NCBI Taxonomy" id="683041"/>
    <lineage>
        <taxon>Bacteria</taxon>
        <taxon>Pseudomonadati</taxon>
        <taxon>Bacteroidota</taxon>
        <taxon>Cytophagia</taxon>
        <taxon>Cytophagales</taxon>
        <taxon>Spirosomataceae</taxon>
        <taxon>Larkinella</taxon>
    </lineage>
</organism>
<protein>
    <recommendedName>
        <fullName evidence="4">DUF4907 domain-containing protein</fullName>
    </recommendedName>
</protein>
<accession>A0ABW0IAB1</accession>